<evidence type="ECO:0000313" key="3">
    <source>
        <dbReference type="Proteomes" id="UP001516023"/>
    </source>
</evidence>
<evidence type="ECO:0000256" key="1">
    <source>
        <dbReference type="SAM" id="MobiDB-lite"/>
    </source>
</evidence>
<feature type="compositionally biased region" description="Acidic residues" evidence="1">
    <location>
        <begin position="19"/>
        <end position="38"/>
    </location>
</feature>
<feature type="compositionally biased region" description="Basic residues" evidence="1">
    <location>
        <begin position="136"/>
        <end position="149"/>
    </location>
</feature>
<dbReference type="PANTHER" id="PTHR21113">
    <property type="entry name" value="AGAP001705-PA"/>
    <property type="match status" value="1"/>
</dbReference>
<name>A0ABD3PLA3_9STRA</name>
<keyword evidence="3" id="KW-1185">Reference proteome</keyword>
<accession>A0ABD3PLA3</accession>
<feature type="compositionally biased region" description="Basic and acidic residues" evidence="1">
    <location>
        <begin position="194"/>
        <end position="210"/>
    </location>
</feature>
<organism evidence="2 3">
    <name type="scientific">Cyclotella cryptica</name>
    <dbReference type="NCBI Taxonomy" id="29204"/>
    <lineage>
        <taxon>Eukaryota</taxon>
        <taxon>Sar</taxon>
        <taxon>Stramenopiles</taxon>
        <taxon>Ochrophyta</taxon>
        <taxon>Bacillariophyta</taxon>
        <taxon>Coscinodiscophyceae</taxon>
        <taxon>Thalassiosirophycidae</taxon>
        <taxon>Stephanodiscales</taxon>
        <taxon>Stephanodiscaceae</taxon>
        <taxon>Cyclotella</taxon>
    </lineage>
</organism>
<gene>
    <name evidence="2" type="ORF">HJC23_006560</name>
</gene>
<reference evidence="2 3" key="1">
    <citation type="journal article" date="2020" name="G3 (Bethesda)">
        <title>Improved Reference Genome for Cyclotella cryptica CCMP332, a Model for Cell Wall Morphogenesis, Salinity Adaptation, and Lipid Production in Diatoms (Bacillariophyta).</title>
        <authorList>
            <person name="Roberts W.R."/>
            <person name="Downey K.M."/>
            <person name="Ruck E.C."/>
            <person name="Traller J.C."/>
            <person name="Alverson A.J."/>
        </authorList>
    </citation>
    <scope>NUCLEOTIDE SEQUENCE [LARGE SCALE GENOMIC DNA]</scope>
    <source>
        <strain evidence="2 3">CCMP332</strain>
    </source>
</reference>
<dbReference type="EMBL" id="JABMIG020000155">
    <property type="protein sequence ID" value="KAL3788522.1"/>
    <property type="molecule type" value="Genomic_DNA"/>
</dbReference>
<dbReference type="InterPro" id="IPR023346">
    <property type="entry name" value="Lysozyme-like_dom_sf"/>
</dbReference>
<evidence type="ECO:0000313" key="2">
    <source>
        <dbReference type="EMBL" id="KAL3788522.1"/>
    </source>
</evidence>
<feature type="compositionally biased region" description="Polar residues" evidence="1">
    <location>
        <begin position="211"/>
        <end position="254"/>
    </location>
</feature>
<feature type="compositionally biased region" description="Low complexity" evidence="1">
    <location>
        <begin position="258"/>
        <end position="278"/>
    </location>
</feature>
<dbReference type="Gene3D" id="1.10.530.10">
    <property type="match status" value="1"/>
</dbReference>
<feature type="region of interest" description="Disordered" evidence="1">
    <location>
        <begin position="110"/>
        <end position="281"/>
    </location>
</feature>
<proteinExistence type="predicted"/>
<dbReference type="PANTHER" id="PTHR21113:SF4">
    <property type="entry name" value="CHITIN-BINDING TYPE-4 DOMAIN-CONTAINING PROTEIN"/>
    <property type="match status" value="1"/>
</dbReference>
<comment type="caution">
    <text evidence="2">The sequence shown here is derived from an EMBL/GenBank/DDBJ whole genome shotgun (WGS) entry which is preliminary data.</text>
</comment>
<sequence>MALYSLNGYPNHTVIDFISPDETDDDDDDDGGADDDSEWDLYSEVDVSRCAGSGPCWVLVDVTDGLLSSIQRQDSLAITFGIQVDQEPLRGAFASSNYKGERFSPQLILDFGPDQDLIPSDLTRRGNLKGSGRQSDKKKKKKKKKKKQDKAKVGNGRPGKKNKPGKNKKPAKKPGKNNGGRPFGAISIANKNPSKNDKPNKKDKPKEKQETIGSDSNRPGVNNKPNSNRPGKNKPANNKPSGDKPSNSKPNSVGPNDKPNANKPANNKPNNNNNNNANSGTTSAKEVFRILSTKESVINNKLFLYESPADGWIPSTIYNYDGLAKGLKVMNGKGVNDMYFFLGGDDEKEYKYGLTNVAAFLAQSMKETIKYDACDENSWDLVNGKYPLSNACGQLGQSYQDYHCPDNEKHMECPVDPNMEITAVTHAKWYGAPAPLFCRPKKDKNDFTGYWNYGFACNVGWVDPPITCDDYEGQTAGRFENDEPVANNSGRTDVEGCCWWGRGVIQTTGVCNFGKLNYYLGARAAKEGRDAPYPKLDFCKDPEIICSSEENKELKWIAGMFYWMESVQKYDSGGWNYMDELKAFVNGGFSDPGFINAVSGIVNRGCHNPPCGTGAVDGGPERSNNFQKALSIFGLIKLPSDDNNGSSKGDSGVVPGGDGTSSIAVCGSDWADASKCKNAKKCTTALDCPTGEYCWAGVQCSV</sequence>
<evidence type="ECO:0008006" key="4">
    <source>
        <dbReference type="Google" id="ProtNLM"/>
    </source>
</evidence>
<feature type="region of interest" description="Disordered" evidence="1">
    <location>
        <begin position="15"/>
        <end position="38"/>
    </location>
</feature>
<feature type="compositionally biased region" description="Basic residues" evidence="1">
    <location>
        <begin position="158"/>
        <end position="175"/>
    </location>
</feature>
<dbReference type="SUPFAM" id="SSF53955">
    <property type="entry name" value="Lysozyme-like"/>
    <property type="match status" value="1"/>
</dbReference>
<dbReference type="AlphaFoldDB" id="A0ABD3PLA3"/>
<dbReference type="Proteomes" id="UP001516023">
    <property type="component" value="Unassembled WGS sequence"/>
</dbReference>
<protein>
    <recommendedName>
        <fullName evidence="4">Chitinase</fullName>
    </recommendedName>
</protein>